<keyword evidence="4 5" id="KW-0472">Membrane</keyword>
<dbReference type="STRING" id="538381.GCA_001696535_00727"/>
<evidence type="ECO:0000256" key="5">
    <source>
        <dbReference type="SAM" id="Phobius"/>
    </source>
</evidence>
<evidence type="ECO:0000256" key="1">
    <source>
        <dbReference type="ARBA" id="ARBA00004141"/>
    </source>
</evidence>
<reference evidence="7 8" key="1">
    <citation type="submission" date="2017-08" db="EMBL/GenBank/DDBJ databases">
        <authorList>
            <person name="de Groot N.N."/>
        </authorList>
    </citation>
    <scope>NUCLEOTIDE SEQUENCE [LARGE SCALE GENOMIC DNA]</scope>
    <source>
        <strain evidence="7 8">USBA 352</strain>
    </source>
</reference>
<dbReference type="Pfam" id="PF07298">
    <property type="entry name" value="NnrU"/>
    <property type="match status" value="1"/>
</dbReference>
<sequence length="193" mass="20355">MTLLVLGLVVFIGVHTVPMMTGLRDSLRARLGAGGYRILFTVVSLAGFALLVYGYGAARAEGPPILYDPPVWMRHVTMLLMLPVFVLLVASGAPTGRIKKAVKHPMVLAVKIWAFAHLLANGDLASVLLFAAFLAWGVVDRISLKRRPATLGGAAAAGAPSAAGDIVSLVVGLGLYLAFVFYLHELLIGVPVV</sequence>
<gene>
    <name evidence="7" type="ORF">SAMN05421512_112202</name>
</gene>
<comment type="subcellular location">
    <subcellularLocation>
        <location evidence="1">Membrane</location>
        <topology evidence="1">Multi-pass membrane protein</topology>
    </subcellularLocation>
</comment>
<dbReference type="GO" id="GO:0016020">
    <property type="term" value="C:membrane"/>
    <property type="evidence" value="ECO:0007669"/>
    <property type="project" value="UniProtKB-SubCell"/>
</dbReference>
<feature type="transmembrane region" description="Helical" evidence="5">
    <location>
        <begin position="35"/>
        <end position="55"/>
    </location>
</feature>
<keyword evidence="8" id="KW-1185">Reference proteome</keyword>
<name>A0A285TLT2_9HYPH</name>
<evidence type="ECO:0000259" key="6">
    <source>
        <dbReference type="Pfam" id="PF07298"/>
    </source>
</evidence>
<keyword evidence="3 5" id="KW-1133">Transmembrane helix</keyword>
<accession>A0A285TLT2</accession>
<evidence type="ECO:0000256" key="4">
    <source>
        <dbReference type="ARBA" id="ARBA00023136"/>
    </source>
</evidence>
<dbReference type="EMBL" id="OBML01000012">
    <property type="protein sequence ID" value="SOC22957.1"/>
    <property type="molecule type" value="Genomic_DNA"/>
</dbReference>
<dbReference type="RefSeq" id="WP_097176207.1">
    <property type="nucleotide sequence ID" value="NZ_OBML01000012.1"/>
</dbReference>
<feature type="transmembrane region" description="Helical" evidence="5">
    <location>
        <begin position="113"/>
        <end position="139"/>
    </location>
</feature>
<evidence type="ECO:0000313" key="8">
    <source>
        <dbReference type="Proteomes" id="UP000219331"/>
    </source>
</evidence>
<feature type="domain" description="NnrU" evidence="6">
    <location>
        <begin position="3"/>
        <end position="191"/>
    </location>
</feature>
<evidence type="ECO:0000256" key="3">
    <source>
        <dbReference type="ARBA" id="ARBA00022989"/>
    </source>
</evidence>
<dbReference type="AlphaFoldDB" id="A0A285TLT2"/>
<evidence type="ECO:0000256" key="2">
    <source>
        <dbReference type="ARBA" id="ARBA00022692"/>
    </source>
</evidence>
<feature type="transmembrane region" description="Helical" evidence="5">
    <location>
        <begin position="76"/>
        <end position="93"/>
    </location>
</feature>
<protein>
    <submittedName>
        <fullName evidence="7">Uncharacterized membrane protein</fullName>
    </submittedName>
</protein>
<dbReference type="InterPro" id="IPR009915">
    <property type="entry name" value="NnrU_dom"/>
</dbReference>
<dbReference type="OrthoDB" id="5293641at2"/>
<feature type="transmembrane region" description="Helical" evidence="5">
    <location>
        <begin position="151"/>
        <end position="183"/>
    </location>
</feature>
<dbReference type="Proteomes" id="UP000219331">
    <property type="component" value="Unassembled WGS sequence"/>
</dbReference>
<proteinExistence type="predicted"/>
<keyword evidence="2 5" id="KW-0812">Transmembrane</keyword>
<evidence type="ECO:0000313" key="7">
    <source>
        <dbReference type="EMBL" id="SOC22957.1"/>
    </source>
</evidence>
<organism evidence="7 8">
    <name type="scientific">Stappia indica</name>
    <dbReference type="NCBI Taxonomy" id="538381"/>
    <lineage>
        <taxon>Bacteria</taxon>
        <taxon>Pseudomonadati</taxon>
        <taxon>Pseudomonadota</taxon>
        <taxon>Alphaproteobacteria</taxon>
        <taxon>Hyphomicrobiales</taxon>
        <taxon>Stappiaceae</taxon>
        <taxon>Stappia</taxon>
    </lineage>
</organism>